<name>A0A554VFF3_9FLAO</name>
<keyword evidence="1" id="KW-1133">Transmembrane helix</keyword>
<reference evidence="2 3" key="1">
    <citation type="submission" date="2019-07" db="EMBL/GenBank/DDBJ databases">
        <title>The draft genome sequence of Aquimarina algiphila M91.</title>
        <authorList>
            <person name="Meng X."/>
        </authorList>
    </citation>
    <scope>NUCLEOTIDE SEQUENCE [LARGE SCALE GENOMIC DNA]</scope>
    <source>
        <strain evidence="2 3">M91</strain>
    </source>
</reference>
<evidence type="ECO:0000256" key="1">
    <source>
        <dbReference type="SAM" id="Phobius"/>
    </source>
</evidence>
<evidence type="ECO:0000313" key="2">
    <source>
        <dbReference type="EMBL" id="TSE05872.1"/>
    </source>
</evidence>
<dbReference type="RefSeq" id="WP_143917852.1">
    <property type="nucleotide sequence ID" value="NZ_CANMIK010000061.1"/>
</dbReference>
<protein>
    <submittedName>
        <fullName evidence="2">Uncharacterized protein</fullName>
    </submittedName>
</protein>
<feature type="transmembrane region" description="Helical" evidence="1">
    <location>
        <begin position="143"/>
        <end position="160"/>
    </location>
</feature>
<proteinExistence type="predicted"/>
<gene>
    <name evidence="2" type="ORF">FOF46_21380</name>
</gene>
<dbReference type="OrthoDB" id="1163872at2"/>
<evidence type="ECO:0000313" key="3">
    <source>
        <dbReference type="Proteomes" id="UP000318833"/>
    </source>
</evidence>
<accession>A0A554VFF3</accession>
<keyword evidence="1" id="KW-0472">Membrane</keyword>
<feature type="transmembrane region" description="Helical" evidence="1">
    <location>
        <begin position="91"/>
        <end position="108"/>
    </location>
</feature>
<keyword evidence="3" id="KW-1185">Reference proteome</keyword>
<feature type="transmembrane region" description="Helical" evidence="1">
    <location>
        <begin position="66"/>
        <end position="85"/>
    </location>
</feature>
<feature type="transmembrane region" description="Helical" evidence="1">
    <location>
        <begin position="120"/>
        <end position="137"/>
    </location>
</feature>
<feature type="transmembrane region" description="Helical" evidence="1">
    <location>
        <begin position="7"/>
        <end position="29"/>
    </location>
</feature>
<keyword evidence="1" id="KW-0812">Transmembrane</keyword>
<dbReference type="EMBL" id="VLNR01000053">
    <property type="protein sequence ID" value="TSE05872.1"/>
    <property type="molecule type" value="Genomic_DNA"/>
</dbReference>
<organism evidence="2 3">
    <name type="scientific">Aquimarina algiphila</name>
    <dbReference type="NCBI Taxonomy" id="2047982"/>
    <lineage>
        <taxon>Bacteria</taxon>
        <taxon>Pseudomonadati</taxon>
        <taxon>Bacteroidota</taxon>
        <taxon>Flavobacteriia</taxon>
        <taxon>Flavobacteriales</taxon>
        <taxon>Flavobacteriaceae</taxon>
        <taxon>Aquimarina</taxon>
    </lineage>
</organism>
<comment type="caution">
    <text evidence="2">The sequence shown here is derived from an EMBL/GenBank/DDBJ whole genome shotgun (WGS) entry which is preliminary data.</text>
</comment>
<sequence>MPSNQTLTILIILGVLMTLIGLFLSSFTMVENSDFLLRIGLWLIEVPGMFLLLSNGTFLKTKYSRIVMGLFAFMFIGGAFMIMHWPYGNSLLVVGCIGIVISYLVHFLKKPIKKRLDYIKLAWVSVLYIGAILRLYHLITTEYRILTTVLMILALMDYMLPKIKNKTLFD</sequence>
<dbReference type="Proteomes" id="UP000318833">
    <property type="component" value="Unassembled WGS sequence"/>
</dbReference>
<dbReference type="AlphaFoldDB" id="A0A554VFF3"/>
<feature type="transmembrane region" description="Helical" evidence="1">
    <location>
        <begin position="35"/>
        <end position="54"/>
    </location>
</feature>